<proteinExistence type="predicted"/>
<gene>
    <name evidence="2" type="ORF">E2C01_058112</name>
</gene>
<evidence type="ECO:0000256" key="1">
    <source>
        <dbReference type="SAM" id="MobiDB-lite"/>
    </source>
</evidence>
<name>A0A5B7GYR7_PORTR</name>
<dbReference type="AlphaFoldDB" id="A0A5B7GYR7"/>
<accession>A0A5B7GYR7</accession>
<dbReference type="Proteomes" id="UP000324222">
    <property type="component" value="Unassembled WGS sequence"/>
</dbReference>
<organism evidence="2 3">
    <name type="scientific">Portunus trituberculatus</name>
    <name type="common">Swimming crab</name>
    <name type="synonym">Neptunus trituberculatus</name>
    <dbReference type="NCBI Taxonomy" id="210409"/>
    <lineage>
        <taxon>Eukaryota</taxon>
        <taxon>Metazoa</taxon>
        <taxon>Ecdysozoa</taxon>
        <taxon>Arthropoda</taxon>
        <taxon>Crustacea</taxon>
        <taxon>Multicrustacea</taxon>
        <taxon>Malacostraca</taxon>
        <taxon>Eumalacostraca</taxon>
        <taxon>Eucarida</taxon>
        <taxon>Decapoda</taxon>
        <taxon>Pleocyemata</taxon>
        <taxon>Brachyura</taxon>
        <taxon>Eubrachyura</taxon>
        <taxon>Portunoidea</taxon>
        <taxon>Portunidae</taxon>
        <taxon>Portuninae</taxon>
        <taxon>Portunus</taxon>
    </lineage>
</organism>
<evidence type="ECO:0000313" key="2">
    <source>
        <dbReference type="EMBL" id="MPC64002.1"/>
    </source>
</evidence>
<reference evidence="2 3" key="1">
    <citation type="submission" date="2019-05" db="EMBL/GenBank/DDBJ databases">
        <title>Another draft genome of Portunus trituberculatus and its Hox gene families provides insights of decapod evolution.</title>
        <authorList>
            <person name="Jeong J.-H."/>
            <person name="Song I."/>
            <person name="Kim S."/>
            <person name="Choi T."/>
            <person name="Kim D."/>
            <person name="Ryu S."/>
            <person name="Kim W."/>
        </authorList>
    </citation>
    <scope>NUCLEOTIDE SEQUENCE [LARGE SCALE GENOMIC DNA]</scope>
    <source>
        <tissue evidence="2">Muscle</tissue>
    </source>
</reference>
<dbReference type="EMBL" id="VSRR010021519">
    <property type="protein sequence ID" value="MPC64002.1"/>
    <property type="molecule type" value="Genomic_DNA"/>
</dbReference>
<evidence type="ECO:0000313" key="3">
    <source>
        <dbReference type="Proteomes" id="UP000324222"/>
    </source>
</evidence>
<sequence>MFNGGHAEVVLMLTRQPQHKKSELPPTTHMLPVLLAAACNTSSTPLVHVVYPTHVPQQHPPSHPCPNTPLCIVPFPPCNISLPRPLLPSTPSSPSPVLPSPITPVLPTHRLQRSSSVQGVGKQTGSFIPPFLAFHSLPFPFLTPSSSLSSSSPCSSSSSSSSSSSVDPLVGIRLFPYSVKPPSASRRPRAAEVSSLTAQERNGKAENEERKNRSMNTNQEMNKTKNIR</sequence>
<feature type="region of interest" description="Disordered" evidence="1">
    <location>
        <begin position="177"/>
        <end position="228"/>
    </location>
</feature>
<keyword evidence="3" id="KW-1185">Reference proteome</keyword>
<protein>
    <submittedName>
        <fullName evidence="2">Uncharacterized protein</fullName>
    </submittedName>
</protein>
<comment type="caution">
    <text evidence="2">The sequence shown here is derived from an EMBL/GenBank/DDBJ whole genome shotgun (WGS) entry which is preliminary data.</text>
</comment>
<feature type="compositionally biased region" description="Basic and acidic residues" evidence="1">
    <location>
        <begin position="201"/>
        <end position="212"/>
    </location>
</feature>